<feature type="region of interest" description="Disordered" evidence="1">
    <location>
        <begin position="1"/>
        <end position="45"/>
    </location>
</feature>
<feature type="compositionally biased region" description="Basic and acidic residues" evidence="1">
    <location>
        <begin position="1"/>
        <end position="14"/>
    </location>
</feature>
<evidence type="ECO:0000313" key="3">
    <source>
        <dbReference type="Proteomes" id="UP000693970"/>
    </source>
</evidence>
<name>A0A9K3P9P8_9STRA</name>
<dbReference type="AlphaFoldDB" id="A0A9K3P9P8"/>
<protein>
    <submittedName>
        <fullName evidence="2">Uncharacterized protein</fullName>
    </submittedName>
</protein>
<feature type="compositionally biased region" description="Basic and acidic residues" evidence="1">
    <location>
        <begin position="27"/>
        <end position="44"/>
    </location>
</feature>
<feature type="region of interest" description="Disordered" evidence="1">
    <location>
        <begin position="125"/>
        <end position="157"/>
    </location>
</feature>
<accession>A0A9K3P9P8</accession>
<reference evidence="2" key="1">
    <citation type="journal article" date="2021" name="Sci. Rep.">
        <title>Diploid genomic architecture of Nitzschia inconspicua, an elite biomass production diatom.</title>
        <authorList>
            <person name="Oliver A."/>
            <person name="Podell S."/>
            <person name="Pinowska A."/>
            <person name="Traller J.C."/>
            <person name="Smith S.R."/>
            <person name="McClure R."/>
            <person name="Beliaev A."/>
            <person name="Bohutskyi P."/>
            <person name="Hill E.A."/>
            <person name="Rabines A."/>
            <person name="Zheng H."/>
            <person name="Allen L.Z."/>
            <person name="Kuo A."/>
            <person name="Grigoriev I.V."/>
            <person name="Allen A.E."/>
            <person name="Hazlebeck D."/>
            <person name="Allen E.E."/>
        </authorList>
    </citation>
    <scope>NUCLEOTIDE SEQUENCE</scope>
    <source>
        <strain evidence="2">Hildebrandi</strain>
    </source>
</reference>
<dbReference type="EMBL" id="JAGRRH010000050">
    <property type="protein sequence ID" value="KAG7338756.1"/>
    <property type="molecule type" value="Genomic_DNA"/>
</dbReference>
<gene>
    <name evidence="2" type="ORF">IV203_002510</name>
</gene>
<feature type="compositionally biased region" description="Polar residues" evidence="1">
    <location>
        <begin position="15"/>
        <end position="25"/>
    </location>
</feature>
<feature type="compositionally biased region" description="Acidic residues" evidence="1">
    <location>
        <begin position="143"/>
        <end position="156"/>
    </location>
</feature>
<dbReference type="Proteomes" id="UP000693970">
    <property type="component" value="Unassembled WGS sequence"/>
</dbReference>
<sequence>MSLQTQEKDSEEGKNSTLTMVSDSCDTSDKEIKPSQAEGEEKTMDVSCSTTETTTKKCGLEGCCKNATEIWKDNTTNIEVLLCSDCEKIQGQNMSKVESPSLGLTIEEASSADANLVDEDNAIIATPKSDNNGEEDEHQKQVEEEDEEEEEEEEEGGSFALIDFVSLAKLKTGGDSVIFAFNHTRTMLRLPSLSLPALFGNLPKTRDRKSGTTVLIAL</sequence>
<reference evidence="2" key="2">
    <citation type="submission" date="2021-04" db="EMBL/GenBank/DDBJ databases">
        <authorList>
            <person name="Podell S."/>
        </authorList>
    </citation>
    <scope>NUCLEOTIDE SEQUENCE</scope>
    <source>
        <strain evidence="2">Hildebrandi</strain>
    </source>
</reference>
<evidence type="ECO:0000256" key="1">
    <source>
        <dbReference type="SAM" id="MobiDB-lite"/>
    </source>
</evidence>
<comment type="caution">
    <text evidence="2">The sequence shown here is derived from an EMBL/GenBank/DDBJ whole genome shotgun (WGS) entry which is preliminary data.</text>
</comment>
<evidence type="ECO:0000313" key="2">
    <source>
        <dbReference type="EMBL" id="KAG7338756.1"/>
    </source>
</evidence>
<keyword evidence="3" id="KW-1185">Reference proteome</keyword>
<organism evidence="2 3">
    <name type="scientific">Nitzschia inconspicua</name>
    <dbReference type="NCBI Taxonomy" id="303405"/>
    <lineage>
        <taxon>Eukaryota</taxon>
        <taxon>Sar</taxon>
        <taxon>Stramenopiles</taxon>
        <taxon>Ochrophyta</taxon>
        <taxon>Bacillariophyta</taxon>
        <taxon>Bacillariophyceae</taxon>
        <taxon>Bacillariophycidae</taxon>
        <taxon>Bacillariales</taxon>
        <taxon>Bacillariaceae</taxon>
        <taxon>Nitzschia</taxon>
    </lineage>
</organism>
<proteinExistence type="predicted"/>